<feature type="active site" description="Nucleophile" evidence="13">
    <location>
        <position position="174"/>
    </location>
</feature>
<feature type="binding site" evidence="13">
    <location>
        <position position="176"/>
    </location>
    <ligand>
        <name>substrate</name>
    </ligand>
</feature>
<feature type="binding site" evidence="13">
    <location>
        <position position="138"/>
    </location>
    <ligand>
        <name>FMN</name>
        <dbReference type="ChEBI" id="CHEBI:58210"/>
    </ligand>
</feature>
<feature type="binding site" evidence="13">
    <location>
        <position position="171"/>
    </location>
    <ligand>
        <name>substrate</name>
    </ligand>
</feature>
<evidence type="ECO:0000256" key="5">
    <source>
        <dbReference type="ARBA" id="ARBA00011245"/>
    </source>
</evidence>
<dbReference type="FunFam" id="3.20.20.70:FF:000028">
    <property type="entry name" value="Dihydroorotate dehydrogenase (quinone)"/>
    <property type="match status" value="1"/>
</dbReference>
<feature type="binding site" evidence="13">
    <location>
        <position position="267"/>
    </location>
    <ligand>
        <name>FMN</name>
        <dbReference type="ChEBI" id="CHEBI:58210"/>
    </ligand>
</feature>
<feature type="domain" description="Dihydroorotate dehydrogenase catalytic" evidence="14">
    <location>
        <begin position="46"/>
        <end position="334"/>
    </location>
</feature>
<dbReference type="InterPro" id="IPR005720">
    <property type="entry name" value="Dihydroorotate_DH_cat"/>
</dbReference>
<dbReference type="SUPFAM" id="SSF51395">
    <property type="entry name" value="FMN-linked oxidoreductases"/>
    <property type="match status" value="1"/>
</dbReference>
<feature type="binding site" evidence="13">
    <location>
        <begin position="110"/>
        <end position="114"/>
    </location>
    <ligand>
        <name>substrate</name>
    </ligand>
</feature>
<dbReference type="GO" id="GO:0106430">
    <property type="term" value="F:dihydroorotate dehydrogenase (quinone) activity"/>
    <property type="evidence" value="ECO:0007669"/>
    <property type="project" value="UniProtKB-EC"/>
</dbReference>
<dbReference type="PIRSF" id="PIRSF000164">
    <property type="entry name" value="DHO_oxidase"/>
    <property type="match status" value="1"/>
</dbReference>
<organism evidence="15 16">
    <name type="scientific">Pseudidiomarina halophila</name>
    <dbReference type="NCBI Taxonomy" id="1449799"/>
    <lineage>
        <taxon>Bacteria</taxon>
        <taxon>Pseudomonadati</taxon>
        <taxon>Pseudomonadota</taxon>
        <taxon>Gammaproteobacteria</taxon>
        <taxon>Alteromonadales</taxon>
        <taxon>Idiomarinaceae</taxon>
        <taxon>Pseudidiomarina</taxon>
    </lineage>
</organism>
<feature type="binding site" evidence="13">
    <location>
        <position position="216"/>
    </location>
    <ligand>
        <name>FMN</name>
        <dbReference type="ChEBI" id="CHEBI:58210"/>
    </ligand>
</feature>
<gene>
    <name evidence="13" type="primary">pyrD</name>
    <name evidence="15" type="ORF">CWI69_03340</name>
</gene>
<evidence type="ECO:0000256" key="3">
    <source>
        <dbReference type="ARBA" id="ARBA00005161"/>
    </source>
</evidence>
<dbReference type="HAMAP" id="MF_00225">
    <property type="entry name" value="DHO_dh_type2"/>
    <property type="match status" value="1"/>
</dbReference>
<comment type="catalytic activity">
    <reaction evidence="12 13">
        <text>(S)-dihydroorotate + a quinone = orotate + a quinol</text>
        <dbReference type="Rhea" id="RHEA:30187"/>
        <dbReference type="ChEBI" id="CHEBI:24646"/>
        <dbReference type="ChEBI" id="CHEBI:30839"/>
        <dbReference type="ChEBI" id="CHEBI:30864"/>
        <dbReference type="ChEBI" id="CHEBI:132124"/>
        <dbReference type="EC" id="1.3.5.2"/>
    </reaction>
</comment>
<dbReference type="InterPro" id="IPR001295">
    <property type="entry name" value="Dihydroorotate_DH_CS"/>
</dbReference>
<dbReference type="Pfam" id="PF01180">
    <property type="entry name" value="DHO_dh"/>
    <property type="match status" value="1"/>
</dbReference>
<dbReference type="NCBIfam" id="NF003646">
    <property type="entry name" value="PRK05286.1-4"/>
    <property type="match status" value="1"/>
</dbReference>
<dbReference type="OrthoDB" id="9802377at2"/>
<dbReference type="EMBL" id="PIPW01000001">
    <property type="protein sequence ID" value="RUO54461.1"/>
    <property type="molecule type" value="Genomic_DNA"/>
</dbReference>
<feature type="binding site" evidence="13">
    <location>
        <position position="171"/>
    </location>
    <ligand>
        <name>FMN</name>
        <dbReference type="ChEBI" id="CHEBI:58210"/>
    </ligand>
</feature>
<dbReference type="GO" id="GO:0005886">
    <property type="term" value="C:plasma membrane"/>
    <property type="evidence" value="ECO:0007669"/>
    <property type="project" value="UniProtKB-SubCell"/>
</dbReference>
<accession>A0A432Y0J4</accession>
<keyword evidence="7 13" id="KW-0285">Flavoprotein</keyword>
<evidence type="ECO:0000256" key="2">
    <source>
        <dbReference type="ARBA" id="ARBA00004202"/>
    </source>
</evidence>
<comment type="pathway">
    <text evidence="3 13">Pyrimidine metabolism; UMP biosynthesis via de novo pathway; orotate from (S)-dihydroorotate (quinone route): step 1/1.</text>
</comment>
<comment type="cofactor">
    <cofactor evidence="13">
        <name>FMN</name>
        <dbReference type="ChEBI" id="CHEBI:58210"/>
    </cofactor>
    <text evidence="13">Binds 1 FMN per subunit.</text>
</comment>
<comment type="subcellular location">
    <subcellularLocation>
        <location evidence="2 13">Cell membrane</location>
        <topology evidence="2 13">Peripheral membrane protein</topology>
    </subcellularLocation>
</comment>
<dbReference type="InterPro" id="IPR005719">
    <property type="entry name" value="Dihydroorotate_DH_2"/>
</dbReference>
<dbReference type="PANTHER" id="PTHR48109:SF4">
    <property type="entry name" value="DIHYDROOROTATE DEHYDROGENASE (QUINONE), MITOCHONDRIAL"/>
    <property type="match status" value="1"/>
</dbReference>
<dbReference type="NCBIfam" id="TIGR01036">
    <property type="entry name" value="pyrD_sub2"/>
    <property type="match status" value="1"/>
</dbReference>
<dbReference type="NCBIfam" id="NF003645">
    <property type="entry name" value="PRK05286.1-2"/>
    <property type="match status" value="1"/>
</dbReference>
<dbReference type="CDD" id="cd04738">
    <property type="entry name" value="DHOD_2_like"/>
    <property type="match status" value="1"/>
</dbReference>
<evidence type="ECO:0000256" key="7">
    <source>
        <dbReference type="ARBA" id="ARBA00022630"/>
    </source>
</evidence>
<keyword evidence="8 13" id="KW-0288">FMN</keyword>
<protein>
    <recommendedName>
        <fullName evidence="13">Dihydroorotate dehydrogenase (quinone)</fullName>
        <ecNumber evidence="13">1.3.5.2</ecNumber>
    </recommendedName>
    <alternativeName>
        <fullName evidence="13">DHOdehase</fullName>
        <shortName evidence="13">DHOD</shortName>
        <shortName evidence="13">DHODase</shortName>
    </alternativeName>
    <alternativeName>
        <fullName evidence="13">Dihydroorotate oxidase</fullName>
    </alternativeName>
</protein>
<reference evidence="16" key="1">
    <citation type="journal article" date="2018" name="Front. Microbiol.">
        <title>Genome-Based Analysis Reveals the Taxonomy and Diversity of the Family Idiomarinaceae.</title>
        <authorList>
            <person name="Liu Y."/>
            <person name="Lai Q."/>
            <person name="Shao Z."/>
        </authorList>
    </citation>
    <scope>NUCLEOTIDE SEQUENCE [LARGE SCALE GENOMIC DNA]</scope>
    <source>
        <strain evidence="16">BH195</strain>
    </source>
</reference>
<keyword evidence="10 13" id="KW-0560">Oxidoreductase</keyword>
<dbReference type="InterPro" id="IPR012135">
    <property type="entry name" value="Dihydroorotate_DH_1_2"/>
</dbReference>
<dbReference type="RefSeq" id="WP_126761869.1">
    <property type="nucleotide sequence ID" value="NZ_JBHLTZ010000004.1"/>
</dbReference>
<dbReference type="UniPathway" id="UPA00070">
    <property type="reaction ID" value="UER00946"/>
</dbReference>
<dbReference type="GO" id="GO:0005737">
    <property type="term" value="C:cytoplasm"/>
    <property type="evidence" value="ECO:0007669"/>
    <property type="project" value="InterPro"/>
</dbReference>
<evidence type="ECO:0000259" key="14">
    <source>
        <dbReference type="Pfam" id="PF01180"/>
    </source>
</evidence>
<feature type="binding site" evidence="13">
    <location>
        <position position="65"/>
    </location>
    <ligand>
        <name>substrate</name>
    </ligand>
</feature>
<evidence type="ECO:0000256" key="8">
    <source>
        <dbReference type="ARBA" id="ARBA00022643"/>
    </source>
</evidence>
<dbReference type="PROSITE" id="PS00912">
    <property type="entry name" value="DHODEHASE_2"/>
    <property type="match status" value="1"/>
</dbReference>
<keyword evidence="11 13" id="KW-0472">Membrane</keyword>
<dbReference type="AlphaFoldDB" id="A0A432Y0J4"/>
<feature type="binding site" evidence="13">
    <location>
        <begin position="317"/>
        <end position="318"/>
    </location>
    <ligand>
        <name>FMN</name>
        <dbReference type="ChEBI" id="CHEBI:58210"/>
    </ligand>
</feature>
<evidence type="ECO:0000256" key="10">
    <source>
        <dbReference type="ARBA" id="ARBA00023002"/>
    </source>
</evidence>
<dbReference type="InterPro" id="IPR050074">
    <property type="entry name" value="DHO_dehydrogenase"/>
</dbReference>
<feature type="binding site" evidence="13">
    <location>
        <begin position="61"/>
        <end position="65"/>
    </location>
    <ligand>
        <name>FMN</name>
        <dbReference type="ChEBI" id="CHEBI:58210"/>
    </ligand>
</feature>
<evidence type="ECO:0000313" key="15">
    <source>
        <dbReference type="EMBL" id="RUO54461.1"/>
    </source>
</evidence>
<evidence type="ECO:0000256" key="9">
    <source>
        <dbReference type="ARBA" id="ARBA00022975"/>
    </source>
</evidence>
<comment type="similarity">
    <text evidence="4 13">Belongs to the dihydroorotate dehydrogenase family. Type 2 subfamily.</text>
</comment>
<dbReference type="EC" id="1.3.5.2" evidence="13"/>
<dbReference type="PROSITE" id="PS00911">
    <property type="entry name" value="DHODEHASE_1"/>
    <property type="match status" value="1"/>
</dbReference>
<feature type="binding site" evidence="13">
    <location>
        <position position="296"/>
    </location>
    <ligand>
        <name>FMN</name>
        <dbReference type="ChEBI" id="CHEBI:58210"/>
    </ligand>
</feature>
<evidence type="ECO:0000256" key="4">
    <source>
        <dbReference type="ARBA" id="ARBA00005359"/>
    </source>
</evidence>
<comment type="caution">
    <text evidence="15">The sequence shown here is derived from an EMBL/GenBank/DDBJ whole genome shotgun (WGS) entry which is preliminary data.</text>
</comment>
<evidence type="ECO:0000313" key="16">
    <source>
        <dbReference type="Proteomes" id="UP000287198"/>
    </source>
</evidence>
<keyword evidence="9 13" id="KW-0665">Pyrimidine biosynthesis</keyword>
<dbReference type="NCBIfam" id="NF003652">
    <property type="entry name" value="PRK05286.2-5"/>
    <property type="match status" value="1"/>
</dbReference>
<evidence type="ECO:0000256" key="12">
    <source>
        <dbReference type="ARBA" id="ARBA00048639"/>
    </source>
</evidence>
<evidence type="ECO:0000256" key="1">
    <source>
        <dbReference type="ARBA" id="ARBA00003125"/>
    </source>
</evidence>
<evidence type="ECO:0000256" key="11">
    <source>
        <dbReference type="ARBA" id="ARBA00023136"/>
    </source>
</evidence>
<dbReference type="PANTHER" id="PTHR48109">
    <property type="entry name" value="DIHYDROOROTATE DEHYDROGENASE (QUINONE), MITOCHONDRIAL-RELATED"/>
    <property type="match status" value="1"/>
</dbReference>
<feature type="binding site" evidence="13">
    <location>
        <position position="244"/>
    </location>
    <ligand>
        <name>FMN</name>
        <dbReference type="ChEBI" id="CHEBI:58210"/>
    </ligand>
</feature>
<sequence>MYGLAKAWLFRKDAEQAHELTLNLLSRYARTPLAMFWRQKVTPKPVKVMGITFPNPIGLAAGLDKNAECIEAFAQMGFGFIEVGTVTPRPQEGNPKPRLFRIPEKEAIINRMGFNNKGVDYLVEQVKNTKFNGVLGINIGKNKDTPEERAVEDYVYCMRKVYPYASYITVNISSPNTPGLRAFQHGEALDKLLSALKREQAALTTKHGRYVPVAVKIAPDLTDEELQAMARALVKHEIDAVIATNTTLSRDAVAGLPHAKEAGGLSGAVLFEDSTRIVRKLSGLLDGAVPIIAAGGVDSHAAAKAKLAAGASLVQIYSGFIYKGPKLIADIVNRL</sequence>
<feature type="binding site" evidence="13">
    <location>
        <position position="85"/>
    </location>
    <ligand>
        <name>FMN</name>
        <dbReference type="ChEBI" id="CHEBI:58210"/>
    </ligand>
</feature>
<feature type="binding site" evidence="13">
    <location>
        <begin position="245"/>
        <end position="246"/>
    </location>
    <ligand>
        <name>substrate</name>
    </ligand>
</feature>
<name>A0A432Y0J4_9GAMM</name>
<dbReference type="NCBIfam" id="NF003644">
    <property type="entry name" value="PRK05286.1-1"/>
    <property type="match status" value="1"/>
</dbReference>
<dbReference type="GO" id="GO:0044205">
    <property type="term" value="P:'de novo' UMP biosynthetic process"/>
    <property type="evidence" value="ECO:0007669"/>
    <property type="project" value="UniProtKB-UniRule"/>
</dbReference>
<keyword evidence="6 13" id="KW-1003">Cell membrane</keyword>
<dbReference type="Gene3D" id="3.20.20.70">
    <property type="entry name" value="Aldolase class I"/>
    <property type="match status" value="1"/>
</dbReference>
<comment type="function">
    <text evidence="1 13">Catalyzes the conversion of dihydroorotate to orotate with quinone as electron acceptor.</text>
</comment>
<dbReference type="InterPro" id="IPR013785">
    <property type="entry name" value="Aldolase_TIM"/>
</dbReference>
<evidence type="ECO:0000256" key="13">
    <source>
        <dbReference type="HAMAP-Rule" id="MF_00225"/>
    </source>
</evidence>
<proteinExistence type="inferred from homology"/>
<comment type="subunit">
    <text evidence="5 13">Monomer.</text>
</comment>
<dbReference type="GO" id="GO:0006207">
    <property type="term" value="P:'de novo' pyrimidine nucleobase biosynthetic process"/>
    <property type="evidence" value="ECO:0007669"/>
    <property type="project" value="UniProtKB-UniRule"/>
</dbReference>
<evidence type="ECO:0000256" key="6">
    <source>
        <dbReference type="ARBA" id="ARBA00022475"/>
    </source>
</evidence>
<keyword evidence="16" id="KW-1185">Reference proteome</keyword>
<dbReference type="Proteomes" id="UP000287198">
    <property type="component" value="Unassembled WGS sequence"/>
</dbReference>